<keyword evidence="4" id="KW-1185">Reference proteome</keyword>
<accession>A0ABV5QXY3</accession>
<evidence type="ECO:0000256" key="1">
    <source>
        <dbReference type="SAM" id="MobiDB-lite"/>
    </source>
</evidence>
<dbReference type="Proteomes" id="UP001589716">
    <property type="component" value="Unassembled WGS sequence"/>
</dbReference>
<gene>
    <name evidence="3" type="ORF">ACFFTP_29880</name>
</gene>
<sequence length="97" mass="10982">MAPKSEHSMSLRAVRQLRRTRSFYTAGVLLWAAAAAWTGWTHPGSRQMWVSLLLLAVFASLLATTSLWLYRLQATPMHRPAHHARPRRAVTPRHANA</sequence>
<comment type="caution">
    <text evidence="3">The sequence shown here is derived from an EMBL/GenBank/DDBJ whole genome shotgun (WGS) entry which is preliminary data.</text>
</comment>
<feature type="region of interest" description="Disordered" evidence="1">
    <location>
        <begin position="78"/>
        <end position="97"/>
    </location>
</feature>
<evidence type="ECO:0000256" key="2">
    <source>
        <dbReference type="SAM" id="Phobius"/>
    </source>
</evidence>
<feature type="compositionally biased region" description="Basic residues" evidence="1">
    <location>
        <begin position="79"/>
        <end position="97"/>
    </location>
</feature>
<name>A0ABV5QXY3_9ACTN</name>
<dbReference type="EMBL" id="JBHMCT010000020">
    <property type="protein sequence ID" value="MFB9558380.1"/>
    <property type="molecule type" value="Genomic_DNA"/>
</dbReference>
<keyword evidence="2" id="KW-0812">Transmembrane</keyword>
<keyword evidence="2" id="KW-1133">Transmembrane helix</keyword>
<proteinExistence type="predicted"/>
<keyword evidence="2" id="KW-0472">Membrane</keyword>
<feature type="transmembrane region" description="Helical" evidence="2">
    <location>
        <begin position="48"/>
        <end position="70"/>
    </location>
</feature>
<evidence type="ECO:0000313" key="3">
    <source>
        <dbReference type="EMBL" id="MFB9558380.1"/>
    </source>
</evidence>
<feature type="transmembrane region" description="Helical" evidence="2">
    <location>
        <begin position="21"/>
        <end position="42"/>
    </location>
</feature>
<organism evidence="3 4">
    <name type="scientific">Streptomyces roseoviridis</name>
    <dbReference type="NCBI Taxonomy" id="67361"/>
    <lineage>
        <taxon>Bacteria</taxon>
        <taxon>Bacillati</taxon>
        <taxon>Actinomycetota</taxon>
        <taxon>Actinomycetes</taxon>
        <taxon>Kitasatosporales</taxon>
        <taxon>Streptomycetaceae</taxon>
        <taxon>Streptomyces</taxon>
    </lineage>
</organism>
<dbReference type="RefSeq" id="WP_345483598.1">
    <property type="nucleotide sequence ID" value="NZ_BAAAWU010000001.1"/>
</dbReference>
<reference evidence="3 4" key="1">
    <citation type="submission" date="2024-09" db="EMBL/GenBank/DDBJ databases">
        <authorList>
            <person name="Sun Q."/>
            <person name="Mori K."/>
        </authorList>
    </citation>
    <scope>NUCLEOTIDE SEQUENCE [LARGE SCALE GENOMIC DNA]</scope>
    <source>
        <strain evidence="3 4">JCM 4414</strain>
    </source>
</reference>
<protein>
    <submittedName>
        <fullName evidence="3">Uncharacterized protein</fullName>
    </submittedName>
</protein>
<evidence type="ECO:0000313" key="4">
    <source>
        <dbReference type="Proteomes" id="UP001589716"/>
    </source>
</evidence>